<keyword evidence="2" id="KW-1185">Reference proteome</keyword>
<evidence type="ECO:0000313" key="2">
    <source>
        <dbReference type="Proteomes" id="UP001232148"/>
    </source>
</evidence>
<proteinExistence type="predicted"/>
<sequence length="131" mass="14497">MAIYSNKRSLTTGSWRRVLEWQPCSTSLAALLRLIFPLTSYVSTLTHRTRQASTIPPEGGGGRESFFFRQSKGQGCPAVQALDERWSFFEYHGLAPGPSSKMKRRGGGRRQCCTLGMGTAHTATQEPRSLS</sequence>
<dbReference type="AlphaFoldDB" id="A0AAD9H4S0"/>
<reference evidence="1" key="1">
    <citation type="submission" date="2021-06" db="EMBL/GenBank/DDBJ databases">
        <title>Comparative genomics, transcriptomics and evolutionary studies reveal genomic signatures of adaptation to plant cell wall in hemibiotrophic fungi.</title>
        <authorList>
            <consortium name="DOE Joint Genome Institute"/>
            <person name="Baroncelli R."/>
            <person name="Diaz J.F."/>
            <person name="Benocci T."/>
            <person name="Peng M."/>
            <person name="Battaglia E."/>
            <person name="Haridas S."/>
            <person name="Andreopoulos W."/>
            <person name="Labutti K."/>
            <person name="Pangilinan J."/>
            <person name="Floch G.L."/>
            <person name="Makela M.R."/>
            <person name="Henrissat B."/>
            <person name="Grigoriev I.V."/>
            <person name="Crouch J.A."/>
            <person name="De Vries R.P."/>
            <person name="Sukno S.A."/>
            <person name="Thon M.R."/>
        </authorList>
    </citation>
    <scope>NUCLEOTIDE SEQUENCE</scope>
    <source>
        <strain evidence="1">MAFF235873</strain>
    </source>
</reference>
<name>A0AAD9H4S0_9PEZI</name>
<comment type="caution">
    <text evidence="1">The sequence shown here is derived from an EMBL/GenBank/DDBJ whole genome shotgun (WGS) entry which is preliminary data.</text>
</comment>
<protein>
    <submittedName>
        <fullName evidence="1">Uncharacterized protein</fullName>
    </submittedName>
</protein>
<evidence type="ECO:0000313" key="1">
    <source>
        <dbReference type="EMBL" id="KAK2022180.1"/>
    </source>
</evidence>
<organism evidence="1 2">
    <name type="scientific">Colletotrichum zoysiae</name>
    <dbReference type="NCBI Taxonomy" id="1216348"/>
    <lineage>
        <taxon>Eukaryota</taxon>
        <taxon>Fungi</taxon>
        <taxon>Dikarya</taxon>
        <taxon>Ascomycota</taxon>
        <taxon>Pezizomycotina</taxon>
        <taxon>Sordariomycetes</taxon>
        <taxon>Hypocreomycetidae</taxon>
        <taxon>Glomerellales</taxon>
        <taxon>Glomerellaceae</taxon>
        <taxon>Colletotrichum</taxon>
        <taxon>Colletotrichum graminicola species complex</taxon>
    </lineage>
</organism>
<gene>
    <name evidence="1" type="ORF">LX32DRAFT_206355</name>
</gene>
<dbReference type="EMBL" id="MU843056">
    <property type="protein sequence ID" value="KAK2022180.1"/>
    <property type="molecule type" value="Genomic_DNA"/>
</dbReference>
<dbReference type="Proteomes" id="UP001232148">
    <property type="component" value="Unassembled WGS sequence"/>
</dbReference>
<accession>A0AAD9H4S0</accession>